<gene>
    <name evidence="1" type="ORF">FXN63_09900</name>
</gene>
<dbReference type="Proteomes" id="UP000325161">
    <property type="component" value="Chromosome"/>
</dbReference>
<sequence>MPLKVFDLQCTHHHVFEGWFQSREEFDSQLERKEIACPVCGDTGIERKLSAPRLNIGHLQAPSPGNIDPAIARRELMRQVREVIKQTEDVGENFADEARRIHHGVVPERAIRGVTTPDEREALADEGIEVVSLPNIVDDDKLH</sequence>
<name>A0A5C0AWY8_9BURK</name>
<reference evidence="1 2" key="1">
    <citation type="submission" date="2019-08" db="EMBL/GenBank/DDBJ databases">
        <title>Amphibian skin-associated Pigmentiphaga: genome sequence and occurrence across geography and hosts.</title>
        <authorList>
            <person name="Bletz M.C."/>
            <person name="Bunk B."/>
            <person name="Sproeer C."/>
            <person name="Biwer P."/>
            <person name="Reiter S."/>
            <person name="Rabemananjara F.C.E."/>
            <person name="Schulz S."/>
            <person name="Overmann J."/>
            <person name="Vences M."/>
        </authorList>
    </citation>
    <scope>NUCLEOTIDE SEQUENCE [LARGE SCALE GENOMIC DNA]</scope>
    <source>
        <strain evidence="1 2">Mada1488</strain>
    </source>
</reference>
<dbReference type="PIRSF" id="PIRSF032131">
    <property type="entry name" value="UCP032131"/>
    <property type="match status" value="1"/>
</dbReference>
<dbReference type="EMBL" id="CP043046">
    <property type="protein sequence ID" value="QEI06114.1"/>
    <property type="molecule type" value="Genomic_DNA"/>
</dbReference>
<evidence type="ECO:0000313" key="1">
    <source>
        <dbReference type="EMBL" id="QEI06114.1"/>
    </source>
</evidence>
<dbReference type="KEGG" id="pacr:FXN63_09900"/>
<dbReference type="RefSeq" id="WP_148814497.1">
    <property type="nucleotide sequence ID" value="NZ_CP043046.1"/>
</dbReference>
<evidence type="ECO:0000313" key="2">
    <source>
        <dbReference type="Proteomes" id="UP000325161"/>
    </source>
</evidence>
<accession>A0A5C0AWY8</accession>
<dbReference type="AlphaFoldDB" id="A0A5C0AWY8"/>
<keyword evidence="2" id="KW-1185">Reference proteome</keyword>
<protein>
    <submittedName>
        <fullName evidence="1">DUF1178 family protein</fullName>
    </submittedName>
</protein>
<proteinExistence type="predicted"/>
<dbReference type="InterPro" id="IPR009562">
    <property type="entry name" value="DUF1178"/>
</dbReference>
<dbReference type="Pfam" id="PF06676">
    <property type="entry name" value="DUF1178"/>
    <property type="match status" value="1"/>
</dbReference>
<organism evidence="1 2">
    <name type="scientific">Pigmentiphaga aceris</name>
    <dbReference type="NCBI Taxonomy" id="1940612"/>
    <lineage>
        <taxon>Bacteria</taxon>
        <taxon>Pseudomonadati</taxon>
        <taxon>Pseudomonadota</taxon>
        <taxon>Betaproteobacteria</taxon>
        <taxon>Burkholderiales</taxon>
        <taxon>Alcaligenaceae</taxon>
        <taxon>Pigmentiphaga</taxon>
    </lineage>
</organism>
<dbReference type="OrthoDB" id="5295943at2"/>